<reference evidence="2 3" key="1">
    <citation type="submission" date="2020-04" db="EMBL/GenBank/DDBJ databases">
        <title>Paraburkholderia sp. G-4-1-8 isolated from soil.</title>
        <authorList>
            <person name="Dahal R.H."/>
        </authorList>
    </citation>
    <scope>NUCLEOTIDE SEQUENCE [LARGE SCALE GENOMIC DNA]</scope>
    <source>
        <strain evidence="2 3">G-4-1-8</strain>
    </source>
</reference>
<sequence length="166" mass="18229">MRTSITKGDRLGKAVKVAAILVLGACSIAGAVLIRHSDNQSDYRMFTAKSERELTHAAGHVTHVSDHMPHVEIQFDDGQVALATFVTFPIYRGKSLYVTDTGAYGATLPRLLTCHKVDLELLPISRSLTSYWIYGLSCDGELLLSYADTIRYVQAQATRIGLSTVR</sequence>
<proteinExistence type="predicted"/>
<dbReference type="AlphaFoldDB" id="A0A7X9ZYD1"/>
<keyword evidence="1" id="KW-1133">Transmembrane helix</keyword>
<dbReference type="Proteomes" id="UP000583127">
    <property type="component" value="Unassembled WGS sequence"/>
</dbReference>
<name>A0A7X9ZYD1_9BURK</name>
<dbReference type="EMBL" id="JABBFZ010000012">
    <property type="protein sequence ID" value="NML32992.1"/>
    <property type="molecule type" value="Genomic_DNA"/>
</dbReference>
<evidence type="ECO:0000313" key="3">
    <source>
        <dbReference type="Proteomes" id="UP000583127"/>
    </source>
</evidence>
<keyword evidence="1" id="KW-0812">Transmembrane</keyword>
<feature type="transmembrane region" description="Helical" evidence="1">
    <location>
        <begin position="14"/>
        <end position="34"/>
    </location>
</feature>
<comment type="caution">
    <text evidence="2">The sequence shown here is derived from an EMBL/GenBank/DDBJ whole genome shotgun (WGS) entry which is preliminary data.</text>
</comment>
<protein>
    <submittedName>
        <fullName evidence="2">Uncharacterized protein</fullName>
    </submittedName>
</protein>
<accession>A0A7X9ZYD1</accession>
<evidence type="ECO:0000256" key="1">
    <source>
        <dbReference type="SAM" id="Phobius"/>
    </source>
</evidence>
<gene>
    <name evidence="2" type="ORF">HHL14_19410</name>
</gene>
<keyword evidence="1" id="KW-0472">Membrane</keyword>
<evidence type="ECO:0000313" key="2">
    <source>
        <dbReference type="EMBL" id="NML32992.1"/>
    </source>
</evidence>
<keyword evidence="3" id="KW-1185">Reference proteome</keyword>
<organism evidence="2 3">
    <name type="scientific">Paraburkholderia antibiotica</name>
    <dbReference type="NCBI Taxonomy" id="2728839"/>
    <lineage>
        <taxon>Bacteria</taxon>
        <taxon>Pseudomonadati</taxon>
        <taxon>Pseudomonadota</taxon>
        <taxon>Betaproteobacteria</taxon>
        <taxon>Burkholderiales</taxon>
        <taxon>Burkholderiaceae</taxon>
        <taxon>Paraburkholderia</taxon>
    </lineage>
</organism>